<feature type="domain" description="Cytochrome c" evidence="5">
    <location>
        <begin position="198"/>
        <end position="292"/>
    </location>
</feature>
<dbReference type="Pfam" id="PF00034">
    <property type="entry name" value="Cytochrom_C"/>
    <property type="match status" value="2"/>
</dbReference>
<feature type="domain" description="Cytochrome c" evidence="5">
    <location>
        <begin position="53"/>
        <end position="152"/>
    </location>
</feature>
<dbReference type="InterPro" id="IPR051459">
    <property type="entry name" value="Cytochrome_c-type_DH"/>
</dbReference>
<keyword evidence="1 4" id="KW-0349">Heme</keyword>
<dbReference type="Gene3D" id="1.10.760.10">
    <property type="entry name" value="Cytochrome c-like domain"/>
    <property type="match status" value="2"/>
</dbReference>
<comment type="caution">
    <text evidence="6">The sequence shown here is derived from an EMBL/GenBank/DDBJ whole genome shotgun (WGS) entry which is preliminary data.</text>
</comment>
<gene>
    <name evidence="6" type="ORF">C5O19_18415</name>
</gene>
<keyword evidence="2 4" id="KW-0479">Metal-binding</keyword>
<dbReference type="SUPFAM" id="SSF46626">
    <property type="entry name" value="Cytochrome c"/>
    <property type="match status" value="2"/>
</dbReference>
<dbReference type="GO" id="GO:0020037">
    <property type="term" value="F:heme binding"/>
    <property type="evidence" value="ECO:0007669"/>
    <property type="project" value="InterPro"/>
</dbReference>
<organism evidence="6 7">
    <name type="scientific">Siphonobacter curvatus</name>
    <dbReference type="NCBI Taxonomy" id="2094562"/>
    <lineage>
        <taxon>Bacteria</taxon>
        <taxon>Pseudomonadati</taxon>
        <taxon>Bacteroidota</taxon>
        <taxon>Cytophagia</taxon>
        <taxon>Cytophagales</taxon>
        <taxon>Cytophagaceae</taxon>
        <taxon>Siphonobacter</taxon>
    </lineage>
</organism>
<evidence type="ECO:0000256" key="3">
    <source>
        <dbReference type="ARBA" id="ARBA00023004"/>
    </source>
</evidence>
<keyword evidence="7" id="KW-1185">Reference proteome</keyword>
<dbReference type="PANTHER" id="PTHR35008:SF8">
    <property type="entry name" value="ALCOHOL DEHYDROGENASE CYTOCHROME C SUBUNIT"/>
    <property type="match status" value="1"/>
</dbReference>
<proteinExistence type="predicted"/>
<evidence type="ECO:0000256" key="2">
    <source>
        <dbReference type="ARBA" id="ARBA00022723"/>
    </source>
</evidence>
<evidence type="ECO:0000259" key="5">
    <source>
        <dbReference type="PROSITE" id="PS51007"/>
    </source>
</evidence>
<dbReference type="GO" id="GO:0009055">
    <property type="term" value="F:electron transfer activity"/>
    <property type="evidence" value="ECO:0007669"/>
    <property type="project" value="InterPro"/>
</dbReference>
<evidence type="ECO:0000256" key="1">
    <source>
        <dbReference type="ARBA" id="ARBA00022617"/>
    </source>
</evidence>
<dbReference type="Proteomes" id="UP000239590">
    <property type="component" value="Unassembled WGS sequence"/>
</dbReference>
<evidence type="ECO:0000313" key="7">
    <source>
        <dbReference type="Proteomes" id="UP000239590"/>
    </source>
</evidence>
<dbReference type="OrthoDB" id="9809720at2"/>
<dbReference type="PANTHER" id="PTHR35008">
    <property type="entry name" value="BLL4482 PROTEIN-RELATED"/>
    <property type="match status" value="1"/>
</dbReference>
<dbReference type="PROSITE" id="PS51007">
    <property type="entry name" value="CYTC"/>
    <property type="match status" value="2"/>
</dbReference>
<name>A0A2S7IJD8_9BACT</name>
<evidence type="ECO:0000313" key="6">
    <source>
        <dbReference type="EMBL" id="PQA56392.1"/>
    </source>
</evidence>
<sequence length="292" mass="32065">MLVKILKGAGMVLGSLVLLLGIAYAVIARNITERVEKTYDFARESFPIPTDSLSMERGKHVALIKGCIECHGENMAGKVMIDEPPMGRLVATNLTRGKGGLPDDYAAEDWIRALRHGVGRNGRPLIFMPSHETTLLSQEDMAALIAYCRQLPPVDQAWAPIKLGPVVQVFSYLDKMPLLSVEKIDHHRALLTQADTSGGIAQGKYLAVSCSGCHQPNFKGGDGAAPGSPPVPDLTRSGHVGKWTQPQFIHTLRTGHTPEGRILKNEDMPWKMTAQYQEKELVALYKYFQSLP</sequence>
<evidence type="ECO:0000256" key="4">
    <source>
        <dbReference type="PROSITE-ProRule" id="PRU00433"/>
    </source>
</evidence>
<dbReference type="InterPro" id="IPR009056">
    <property type="entry name" value="Cyt_c-like_dom"/>
</dbReference>
<keyword evidence="3 4" id="KW-0408">Iron</keyword>
<dbReference type="EMBL" id="PTRA01000003">
    <property type="protein sequence ID" value="PQA56392.1"/>
    <property type="molecule type" value="Genomic_DNA"/>
</dbReference>
<dbReference type="GO" id="GO:0046872">
    <property type="term" value="F:metal ion binding"/>
    <property type="evidence" value="ECO:0007669"/>
    <property type="project" value="UniProtKB-KW"/>
</dbReference>
<dbReference type="InterPro" id="IPR036909">
    <property type="entry name" value="Cyt_c-like_dom_sf"/>
</dbReference>
<protein>
    <recommendedName>
        <fullName evidence="5">Cytochrome c domain-containing protein</fullName>
    </recommendedName>
</protein>
<reference evidence="7" key="1">
    <citation type="submission" date="2018-02" db="EMBL/GenBank/DDBJ databases">
        <title>Genome sequencing of Solimonas sp. HR-BB.</title>
        <authorList>
            <person name="Lee Y."/>
            <person name="Jeon C.O."/>
        </authorList>
    </citation>
    <scope>NUCLEOTIDE SEQUENCE [LARGE SCALE GENOMIC DNA]</scope>
    <source>
        <strain evidence="7">HR-U</strain>
    </source>
</reference>
<dbReference type="AlphaFoldDB" id="A0A2S7IJD8"/>
<accession>A0A2S7IJD8</accession>